<name>A0AAV6GG89_9TELE</name>
<dbReference type="AlphaFoldDB" id="A0AAV6GG89"/>
<keyword evidence="1" id="KW-1133">Transmembrane helix</keyword>
<keyword evidence="1" id="KW-0812">Transmembrane</keyword>
<keyword evidence="1" id="KW-0472">Membrane</keyword>
<sequence length="259" mass="27602">MYGEEGKEKHACSRSRSFHLSFSLSRFLPPFLPFFLSLSLWPSGIGVSGLAVLLVAGPERQVVSQQLHDERGVLVGVLVQIVQVADGLVERLLGQLARLLGRVLDLVVEDGEVERQAQADGVRGGHALADLERLLVGALGGLHGTGALLARGHLGQVAVVVALHLQVEHLALHLGLVAALDEELVEQVEDILTHGLQLLLDGLTVGAHQLQLLFVAVGGRLLLDAGGDTPGRAPRAYHVLVGHRQQVAVLVGEWLAQFS</sequence>
<feature type="transmembrane region" description="Helical" evidence="1">
    <location>
        <begin position="31"/>
        <end position="56"/>
    </location>
</feature>
<comment type="caution">
    <text evidence="2">The sequence shown here is derived from an EMBL/GenBank/DDBJ whole genome shotgun (WGS) entry which is preliminary data.</text>
</comment>
<evidence type="ECO:0000256" key="1">
    <source>
        <dbReference type="SAM" id="Phobius"/>
    </source>
</evidence>
<gene>
    <name evidence="2" type="ORF">AALO_G00165710</name>
</gene>
<keyword evidence="3" id="KW-1185">Reference proteome</keyword>
<dbReference type="Proteomes" id="UP000823561">
    <property type="component" value="Chromosome 12"/>
</dbReference>
<evidence type="ECO:0000313" key="2">
    <source>
        <dbReference type="EMBL" id="KAG5272451.1"/>
    </source>
</evidence>
<feature type="non-terminal residue" evidence="2">
    <location>
        <position position="259"/>
    </location>
</feature>
<proteinExistence type="predicted"/>
<protein>
    <submittedName>
        <fullName evidence="2">Uncharacterized protein</fullName>
    </submittedName>
</protein>
<reference evidence="2" key="1">
    <citation type="submission" date="2020-10" db="EMBL/GenBank/DDBJ databases">
        <title>Chromosome-scale genome assembly of the Allis shad, Alosa alosa.</title>
        <authorList>
            <person name="Margot Z."/>
            <person name="Christophe K."/>
            <person name="Cabau C."/>
            <person name="Louis A."/>
            <person name="Berthelot C."/>
            <person name="Parey E."/>
            <person name="Roest Crollius H."/>
            <person name="Montfort J."/>
            <person name="Robinson-Rechavi M."/>
            <person name="Bucao C."/>
            <person name="Bouchez O."/>
            <person name="Gislard M."/>
            <person name="Lluch J."/>
            <person name="Milhes M."/>
            <person name="Lampietro C."/>
            <person name="Lopez Roques C."/>
            <person name="Donnadieu C."/>
            <person name="Braasch I."/>
            <person name="Desvignes T."/>
            <person name="Postlethwait J."/>
            <person name="Bobe J."/>
            <person name="Guiguen Y."/>
        </authorList>
    </citation>
    <scope>NUCLEOTIDE SEQUENCE</scope>
    <source>
        <strain evidence="2">M-15738</strain>
        <tissue evidence="2">Blood</tissue>
    </source>
</reference>
<accession>A0AAV6GG89</accession>
<dbReference type="EMBL" id="JADWDJ010000012">
    <property type="protein sequence ID" value="KAG5272451.1"/>
    <property type="molecule type" value="Genomic_DNA"/>
</dbReference>
<organism evidence="2 3">
    <name type="scientific">Alosa alosa</name>
    <name type="common">allis shad</name>
    <dbReference type="NCBI Taxonomy" id="278164"/>
    <lineage>
        <taxon>Eukaryota</taxon>
        <taxon>Metazoa</taxon>
        <taxon>Chordata</taxon>
        <taxon>Craniata</taxon>
        <taxon>Vertebrata</taxon>
        <taxon>Euteleostomi</taxon>
        <taxon>Actinopterygii</taxon>
        <taxon>Neopterygii</taxon>
        <taxon>Teleostei</taxon>
        <taxon>Clupei</taxon>
        <taxon>Clupeiformes</taxon>
        <taxon>Clupeoidei</taxon>
        <taxon>Clupeidae</taxon>
        <taxon>Alosa</taxon>
    </lineage>
</organism>
<evidence type="ECO:0000313" key="3">
    <source>
        <dbReference type="Proteomes" id="UP000823561"/>
    </source>
</evidence>